<name>A0AAW3B838_9TRYP</name>
<dbReference type="EMBL" id="JBAMZN010000036">
    <property type="protein sequence ID" value="KAL0517633.1"/>
    <property type="molecule type" value="Genomic_DNA"/>
</dbReference>
<organism evidence="2 3">
    <name type="scientific">Leishmania naiffi</name>
    <dbReference type="NCBI Taxonomy" id="5678"/>
    <lineage>
        <taxon>Eukaryota</taxon>
        <taxon>Discoba</taxon>
        <taxon>Euglenozoa</taxon>
        <taxon>Kinetoplastea</taxon>
        <taxon>Metakinetoplastina</taxon>
        <taxon>Trypanosomatida</taxon>
        <taxon>Trypanosomatidae</taxon>
        <taxon>Leishmaniinae</taxon>
        <taxon>Leishmania</taxon>
        <taxon>Leishmania naiffi species complex</taxon>
    </lineage>
</organism>
<dbReference type="AlphaFoldDB" id="A0AAW3B838"/>
<protein>
    <submittedName>
        <fullName evidence="2">Uncharacterized protein</fullName>
    </submittedName>
</protein>
<dbReference type="Proteomes" id="UP001501274">
    <property type="component" value="Unassembled WGS sequence"/>
</dbReference>
<proteinExistence type="predicted"/>
<sequence>MLYRNSGPFEGCTDPLQRLCQLFYWPPRYMVEGWICGAEDRSHLVVPRAVPATLSRRICASDAPCTVRFAHLHFGAFSRKVRICQSDASGPNLTSPWTKDGDKRKMAHRHAQ</sequence>
<comment type="caution">
    <text evidence="2">The sequence shown here is derived from an EMBL/GenBank/DDBJ whole genome shotgun (WGS) entry which is preliminary data.</text>
</comment>
<evidence type="ECO:0000256" key="1">
    <source>
        <dbReference type="SAM" id="MobiDB-lite"/>
    </source>
</evidence>
<evidence type="ECO:0000313" key="3">
    <source>
        <dbReference type="Proteomes" id="UP001501274"/>
    </source>
</evidence>
<accession>A0AAW3B838</accession>
<evidence type="ECO:0000313" key="2">
    <source>
        <dbReference type="EMBL" id="KAL0517633.1"/>
    </source>
</evidence>
<feature type="compositionally biased region" description="Polar residues" evidence="1">
    <location>
        <begin position="86"/>
        <end position="97"/>
    </location>
</feature>
<feature type="region of interest" description="Disordered" evidence="1">
    <location>
        <begin position="86"/>
        <end position="112"/>
    </location>
</feature>
<keyword evidence="3" id="KW-1185">Reference proteome</keyword>
<gene>
    <name evidence="2" type="ORF">Q4I28_007265</name>
</gene>
<reference evidence="2 3" key="1">
    <citation type="submission" date="2024-02" db="EMBL/GenBank/DDBJ databases">
        <title>FIRST GENOME SEQUENCES OF Leishmania (Viannia) shawi, Leishmania (Viannia) lindenbergi AND Leishmania (Viannia) utingensis.</title>
        <authorList>
            <person name="Resadore F."/>
            <person name="Custodio M.G.F."/>
            <person name="Boite M.C."/>
            <person name="Cupolillo E."/>
            <person name="Ferreira G.E.M."/>
        </authorList>
    </citation>
    <scope>NUCLEOTIDE SEQUENCE [LARGE SCALE GENOMIC DNA]</scope>
    <source>
        <strain evidence="2 3">MDAS/BR/1979/M5533</strain>
    </source>
</reference>